<name>A0A843TM74_COLES</name>
<evidence type="ECO:0000313" key="1">
    <source>
        <dbReference type="EMBL" id="MQL72061.1"/>
    </source>
</evidence>
<protein>
    <submittedName>
        <fullName evidence="1">Uncharacterized protein</fullName>
    </submittedName>
</protein>
<dbReference type="Proteomes" id="UP000652761">
    <property type="component" value="Unassembled WGS sequence"/>
</dbReference>
<comment type="caution">
    <text evidence="1">The sequence shown here is derived from an EMBL/GenBank/DDBJ whole genome shotgun (WGS) entry which is preliminary data.</text>
</comment>
<evidence type="ECO:0000313" key="2">
    <source>
        <dbReference type="Proteomes" id="UP000652761"/>
    </source>
</evidence>
<gene>
    <name evidence="1" type="ORF">Taro_004389</name>
</gene>
<sequence>MACWASKVEAAWPGLCRRRADLSLCTTMAVEEVLCAACVAGAERRCAQLEVRRPGLGAMMIGGDPDLGRAQLCVVLCWHSEAELGEAEASRCIRLRRVELLRLCTTEAVLRCTALRICAMAERLMGRHLEDYKRTPWSSDARGKH</sequence>
<reference evidence="1" key="1">
    <citation type="submission" date="2017-07" db="EMBL/GenBank/DDBJ databases">
        <title>Taro Niue Genome Assembly and Annotation.</title>
        <authorList>
            <person name="Atibalentja N."/>
            <person name="Keating K."/>
            <person name="Fields C.J."/>
        </authorList>
    </citation>
    <scope>NUCLEOTIDE SEQUENCE</scope>
    <source>
        <strain evidence="1">Niue_2</strain>
        <tissue evidence="1">Leaf</tissue>
    </source>
</reference>
<keyword evidence="2" id="KW-1185">Reference proteome</keyword>
<proteinExistence type="predicted"/>
<dbReference type="EMBL" id="NMUH01000118">
    <property type="protein sequence ID" value="MQL72061.1"/>
    <property type="molecule type" value="Genomic_DNA"/>
</dbReference>
<accession>A0A843TM74</accession>
<dbReference type="AlphaFoldDB" id="A0A843TM74"/>
<organism evidence="1 2">
    <name type="scientific">Colocasia esculenta</name>
    <name type="common">Wild taro</name>
    <name type="synonym">Arum esculentum</name>
    <dbReference type="NCBI Taxonomy" id="4460"/>
    <lineage>
        <taxon>Eukaryota</taxon>
        <taxon>Viridiplantae</taxon>
        <taxon>Streptophyta</taxon>
        <taxon>Embryophyta</taxon>
        <taxon>Tracheophyta</taxon>
        <taxon>Spermatophyta</taxon>
        <taxon>Magnoliopsida</taxon>
        <taxon>Liliopsida</taxon>
        <taxon>Araceae</taxon>
        <taxon>Aroideae</taxon>
        <taxon>Colocasieae</taxon>
        <taxon>Colocasia</taxon>
    </lineage>
</organism>